<dbReference type="GO" id="GO:0005615">
    <property type="term" value="C:extracellular space"/>
    <property type="evidence" value="ECO:0007669"/>
    <property type="project" value="UniProtKB-UniRule"/>
</dbReference>
<keyword evidence="5 11" id="KW-0964">Secreted</keyword>
<dbReference type="GO" id="GO:0005137">
    <property type="term" value="F:interleukin-5 receptor binding"/>
    <property type="evidence" value="ECO:0007669"/>
    <property type="project" value="UniProtKB-UniRule"/>
</dbReference>
<accession>A0A493T9W3</accession>
<organism evidence="12 13">
    <name type="scientific">Anas platyrhynchos platyrhynchos</name>
    <name type="common">Northern mallard</name>
    <dbReference type="NCBI Taxonomy" id="8840"/>
    <lineage>
        <taxon>Eukaryota</taxon>
        <taxon>Metazoa</taxon>
        <taxon>Chordata</taxon>
        <taxon>Craniata</taxon>
        <taxon>Vertebrata</taxon>
        <taxon>Euteleostomi</taxon>
        <taxon>Archelosauria</taxon>
        <taxon>Archosauria</taxon>
        <taxon>Dinosauria</taxon>
        <taxon>Saurischia</taxon>
        <taxon>Theropoda</taxon>
        <taxon>Coelurosauria</taxon>
        <taxon>Aves</taxon>
        <taxon>Neognathae</taxon>
        <taxon>Galloanserae</taxon>
        <taxon>Anseriformes</taxon>
        <taxon>Anatidae</taxon>
        <taxon>Anatinae</taxon>
        <taxon>Anas</taxon>
    </lineage>
</organism>
<dbReference type="Gene3D" id="1.20.1250.10">
    <property type="match status" value="1"/>
</dbReference>
<keyword evidence="13" id="KW-1185">Reference proteome</keyword>
<evidence type="ECO:0000256" key="3">
    <source>
        <dbReference type="ARBA" id="ARBA00019463"/>
    </source>
</evidence>
<dbReference type="InterPro" id="IPR009079">
    <property type="entry name" value="4_helix_cytokine-like_core"/>
</dbReference>
<feature type="signal peptide" evidence="11">
    <location>
        <begin position="1"/>
        <end position="16"/>
    </location>
</feature>
<reference evidence="12" key="3">
    <citation type="submission" date="2025-09" db="UniProtKB">
        <authorList>
            <consortium name="Ensembl"/>
        </authorList>
    </citation>
    <scope>IDENTIFICATION</scope>
</reference>
<evidence type="ECO:0000256" key="1">
    <source>
        <dbReference type="ARBA" id="ARBA00004613"/>
    </source>
</evidence>
<sequence length="139" mass="15920">MRTHLYLIFLAAGIYAAPHISNIAELLSLLQQMKNSMTGDSLVSLINKYIIFQNMRIETPASIDNVNCIDTLFEGVELLKNNSDLKKFSVFFQKFERLKQSLIPSLAEEGECETERRNTTKFIEKLITFIRKLSKGTRA</sequence>
<evidence type="ECO:0000256" key="8">
    <source>
        <dbReference type="ARBA" id="ARBA00023157"/>
    </source>
</evidence>
<feature type="chain" id="PRO_5019613692" description="Interleukin-5" evidence="11">
    <location>
        <begin position="17"/>
        <end position="139"/>
    </location>
</feature>
<name>A0A493T9W3_ANAPP</name>
<comment type="similarity">
    <text evidence="2 11">Belongs to the IL-5 family.</text>
</comment>
<reference evidence="13" key="1">
    <citation type="submission" date="2017-10" db="EMBL/GenBank/DDBJ databases">
        <title>A new Pekin duck reference genome.</title>
        <authorList>
            <person name="Hou Z.-C."/>
            <person name="Zhou Z.-K."/>
            <person name="Zhu F."/>
            <person name="Hou S.-S."/>
        </authorList>
    </citation>
    <scope>NUCLEOTIDE SEQUENCE [LARGE SCALE GENOMIC DNA]</scope>
</reference>
<evidence type="ECO:0000313" key="13">
    <source>
        <dbReference type="Proteomes" id="UP000016666"/>
    </source>
</evidence>
<keyword evidence="8 11" id="KW-1015">Disulfide bond</keyword>
<evidence type="ECO:0000256" key="11">
    <source>
        <dbReference type="RuleBase" id="RU363136"/>
    </source>
</evidence>
<evidence type="ECO:0000256" key="10">
    <source>
        <dbReference type="ARBA" id="ARBA00034135"/>
    </source>
</evidence>
<evidence type="ECO:0000256" key="4">
    <source>
        <dbReference type="ARBA" id="ARBA00022514"/>
    </source>
</evidence>
<comment type="subunit">
    <text evidence="10">Homodimer; disulfide-linked. Interacts with IL5RA. Interacts with CSF2RB.</text>
</comment>
<dbReference type="GeneTree" id="ENSGT01030000235516"/>
<dbReference type="AlphaFoldDB" id="A0A493T9W3"/>
<dbReference type="GO" id="GO:0008083">
    <property type="term" value="F:growth factor activity"/>
    <property type="evidence" value="ECO:0007669"/>
    <property type="project" value="UniProtKB-UniRule"/>
</dbReference>
<evidence type="ECO:0000256" key="9">
    <source>
        <dbReference type="ARBA" id="ARBA00023180"/>
    </source>
</evidence>
<dbReference type="Ensembl" id="ENSAPLT00000037317.1">
    <property type="protein sequence ID" value="ENSAPLP00000022483.1"/>
    <property type="gene ID" value="ENSAPLG00000018945.1"/>
</dbReference>
<evidence type="ECO:0000256" key="6">
    <source>
        <dbReference type="ARBA" id="ARBA00022729"/>
    </source>
</evidence>
<protein>
    <recommendedName>
        <fullName evidence="3 11">Interleukin-5</fullName>
    </recommendedName>
    <alternativeName>
        <fullName evidence="11">Eosinophil differentiation factor</fullName>
    </alternativeName>
</protein>
<dbReference type="Proteomes" id="UP000016666">
    <property type="component" value="Unassembled WGS sequence"/>
</dbReference>
<keyword evidence="7 11" id="KW-0339">Growth factor</keyword>
<dbReference type="PANTHER" id="PTHR48491:SF1">
    <property type="entry name" value="INTERLEUKIN-5"/>
    <property type="match status" value="1"/>
</dbReference>
<evidence type="ECO:0000256" key="2">
    <source>
        <dbReference type="ARBA" id="ARBA00006740"/>
    </source>
</evidence>
<keyword evidence="9 11" id="KW-0325">Glycoprotein</keyword>
<dbReference type="GO" id="GO:0005125">
    <property type="term" value="F:cytokine activity"/>
    <property type="evidence" value="ECO:0007669"/>
    <property type="project" value="UniProtKB-UniRule"/>
</dbReference>
<comment type="function">
    <text evidence="11">Homodimeric cytokine expressed predominantly by T-lymphocytes and NK cells that plays an important role in the survival, differentiation, and chemotaxis of eosinophils. Acts also on activated and resting B-cells to induce immunoglobulin production, growth, and differentiation. Mechanistically, exerts its biological effects through a receptor composed of IL5RA subunit and the cytokine receptor common subunit beta/CSF2RB. Binding to the receptor leads to activation of various kinases including LYN, SYK and JAK2 and thereby propagates signals through the RAS-MAPK and JAK-STAT5 pathways respectively.</text>
</comment>
<evidence type="ECO:0000256" key="5">
    <source>
        <dbReference type="ARBA" id="ARBA00022525"/>
    </source>
</evidence>
<proteinExistence type="inferred from homology"/>
<evidence type="ECO:0000313" key="12">
    <source>
        <dbReference type="Ensembl" id="ENSAPLP00000022483.1"/>
    </source>
</evidence>
<evidence type="ECO:0000256" key="7">
    <source>
        <dbReference type="ARBA" id="ARBA00023030"/>
    </source>
</evidence>
<dbReference type="OMA" id="QMSSMAE"/>
<comment type="subcellular location">
    <subcellularLocation>
        <location evidence="1 11">Secreted</location>
    </subcellularLocation>
</comment>
<dbReference type="PANTHER" id="PTHR48491">
    <property type="entry name" value="INTERLEUKIN-5"/>
    <property type="match status" value="1"/>
</dbReference>
<dbReference type="SUPFAM" id="SSF47266">
    <property type="entry name" value="4-helical cytokines"/>
    <property type="match status" value="1"/>
</dbReference>
<keyword evidence="4 11" id="KW-0202">Cytokine</keyword>
<dbReference type="GO" id="GO:0006955">
    <property type="term" value="P:immune response"/>
    <property type="evidence" value="ECO:0007669"/>
    <property type="project" value="UniProtKB-UniRule"/>
</dbReference>
<keyword evidence="6 11" id="KW-0732">Signal</keyword>
<dbReference type="STRING" id="8840.ENSAPLP00000022483"/>
<gene>
    <name evidence="11" type="primary">IL5</name>
</gene>
<reference evidence="12" key="2">
    <citation type="submission" date="2025-08" db="UniProtKB">
        <authorList>
            <consortium name="Ensembl"/>
        </authorList>
    </citation>
    <scope>IDENTIFICATION</scope>
</reference>
<dbReference type="Pfam" id="PF02025">
    <property type="entry name" value="IL5"/>
    <property type="match status" value="1"/>
</dbReference>
<dbReference type="InterPro" id="IPR000186">
    <property type="entry name" value="IL-5"/>
</dbReference>